<keyword evidence="3" id="KW-0812">Transmembrane</keyword>
<dbReference type="InterPro" id="IPR036116">
    <property type="entry name" value="FN3_sf"/>
</dbReference>
<feature type="domain" description="Fibronectin type-III" evidence="4">
    <location>
        <begin position="1133"/>
        <end position="1231"/>
    </location>
</feature>
<keyword evidence="3" id="KW-1133">Transmembrane helix</keyword>
<keyword evidence="1" id="KW-0677">Repeat</keyword>
<evidence type="ECO:0000256" key="3">
    <source>
        <dbReference type="SAM" id="Phobius"/>
    </source>
</evidence>
<evidence type="ECO:0000256" key="2">
    <source>
        <dbReference type="SAM" id="MobiDB-lite"/>
    </source>
</evidence>
<dbReference type="InterPro" id="IPR008963">
    <property type="entry name" value="Purple_acid_Pase-like_N"/>
</dbReference>
<dbReference type="Gene3D" id="2.60.40.10">
    <property type="entry name" value="Immunoglobulins"/>
    <property type="match status" value="5"/>
</dbReference>
<dbReference type="InterPro" id="IPR015914">
    <property type="entry name" value="PAPs_N"/>
</dbReference>
<dbReference type="InterPro" id="IPR050991">
    <property type="entry name" value="ECM_Regulatory_Proteins"/>
</dbReference>
<gene>
    <name evidence="5" type="ORF">A2682_01855</name>
</gene>
<evidence type="ECO:0000313" key="5">
    <source>
        <dbReference type="EMBL" id="OHA49992.1"/>
    </source>
</evidence>
<dbReference type="PANTHER" id="PTHR46708:SF2">
    <property type="entry name" value="FIBRONECTIN TYPE-III DOMAIN-CONTAINING PROTEIN"/>
    <property type="match status" value="1"/>
</dbReference>
<dbReference type="InterPro" id="IPR013783">
    <property type="entry name" value="Ig-like_fold"/>
</dbReference>
<dbReference type="GO" id="GO:0046872">
    <property type="term" value="F:metal ion binding"/>
    <property type="evidence" value="ECO:0007669"/>
    <property type="project" value="InterPro"/>
</dbReference>
<dbReference type="CDD" id="cd00063">
    <property type="entry name" value="FN3"/>
    <property type="match status" value="3"/>
</dbReference>
<sequence length="1834" mass="194545">MRLLALPVWAAGQGGRFFRGIRDLPRHPRAAAAAIAAVLVVLTVVSSTLLLFRQPAGAATYTFVQNNWTGGLDGGTRPVHPTNQTGWTKYDSKTSLVDTTQANLALLGLTTNQFVQTTETDFNAGTKTNTAVTGTGSAASVQLAAGDDVYSIYTQQTDGDIMGTMALGSSGNPVISYVGDGATTLNLTVCNNATCSSRTQRQLAVWSGNAHAYASAVTVNGSGNPVVAYGRYQLAATTNWWVYMISCNDATCSSWGSAVQAATGTGSFSGIVTAMTNSLGQPVFAYAESGLANTSVVRCTTVTCSSFGGPTIVSTGAKPAITKGSDGNPVLVTEEHVVDCTNAECSTKNSVALSSSRAAIAVGSDNIPTVAYYAGTDLKVQRCTTTACTALTAAVTVDSANDVGEAPSIVMASGTSFPVISYMDNTTGQMKVAYCATATCSSVDHITTIGAMSFNTTFGDRGTSIILGSDNKPMAAYRSTANINVADSTAGFEPSGTFASSILDTVGPAGGGWGTMTWNNNANPTLSLKARTSNSATMTGAPAFSTCTAITKGADISSNSCVNDTHRYIQYEATFSTSNPTITPQFNDITIQFLPYTTTPQDLISSWYDTNDPANIFQDIIWVETLPAATNVTFQLRTAPDAAGAPGTPSAWCGSDNAAAGCSGSFTDPSGATETVDAELRTGSNDQWIQYKVTMQSTNGNSSPTLTSVTLTYVVNAPPAFNPNYPSTGLGGATASQQTDGSVTVSFSARDPDTTQGTTNPGSVSPTYQYSLNNGGSWTAIPFANMSADADDLKAVGEVSYTAYTVTWYPKQHISGTYANQTKVRVVLNDNELANNTAQADSAAFVLDVKNPASVALTLNAADESLVLAATDDTALTMNISLIAATFPPASEQPFASPVSMTLTENQTVYVRVTDARSNNTTIQATTPTTPKNVIIRDTSNASTSAWQEFISWEIVAAPAAGFGSYEVHRSIDGGAYALRTTITDRLTNFYVDQGLTTGSNYAYKILTKDTPGNKSDYSAIVQDIPDGQGGTDVTPPTISSVTTASVDTTSATITWNTNELADSTVGFSLVCLTDPLEQGSPSFVLSHTLTITGLQPGTTYFYYVKSEDAVGNLGSDNNGGICYAFVTNQGPTISSVGVSDIGGSTAKVSWQTNFPADSEVLYSTSSTLTSPQTQTVATLLTAHNVTLMGLTPATRYYLDVRSTDALGNRAWDTNAGNHYFFDTTTDTTPPALTNVRAEAVELTSAVIRWDTDESSTSQVEYGTTSNYGSMTTTQTELVFGHSVVLEGLNSGNEYHFRARSADATGNAATSADFSFTTIQEKKAGGSPPDPKDLTPPKISELAVTVLSSSEARATWRTDEPANTILRYGTSTQYGFEGAGAFDQYSKDHTVELTALKADTEYHAQVVAFDQAGNSAMSDDVTFRTPPEGEEPAPEVAEEEAVPEEPEPQPEPAAEPEEPAEESTEAQETIEEISSVSGFSVDQLLEVLREQFPGRTFTPEEFQEVIEKIGEPPLIAGDFPRVQVGATEATITWITDRPANSLVAYTREDRWRQDQPYPLEVGSSTELVKIHVVRLTGLSPATSYVFEVRSRGPIGGLARKGPFRFTTLSPTLAITDVDFVAPASDTLRFRWATSFPAFTTLTVTNVNTGKAVTLRGDRLLVEHEFTLADVDPASEYRANIVATDALGNAATFPEFLVSTSKDTRPPIITQVRTQTALVESSFGDRVQTIITWITNEQSTSQVYYQEGAGNIASKDPAAYAFATDRKSDYATDHTVVIASFRPNSVYQYIVVSEDRAGNRTISDPFAILTPQRRESVLQLILRNFEQLFRFLPGV</sequence>
<evidence type="ECO:0000313" key="6">
    <source>
        <dbReference type="Proteomes" id="UP000178690"/>
    </source>
</evidence>
<feature type="domain" description="Fibronectin type-III" evidence="4">
    <location>
        <begin position="1036"/>
        <end position="1131"/>
    </location>
</feature>
<dbReference type="Gene3D" id="2.60.40.380">
    <property type="entry name" value="Purple acid phosphatase-like, N-terminal"/>
    <property type="match status" value="2"/>
</dbReference>
<comment type="caution">
    <text evidence="5">The sequence shown here is derived from an EMBL/GenBank/DDBJ whole genome shotgun (WGS) entry which is preliminary data.</text>
</comment>
<accession>A0A1G2PQX4</accession>
<dbReference type="InterPro" id="IPR003961">
    <property type="entry name" value="FN3_dom"/>
</dbReference>
<feature type="domain" description="Fibronectin type-III" evidence="4">
    <location>
        <begin position="1232"/>
        <end position="1321"/>
    </location>
</feature>
<dbReference type="Pfam" id="PF16656">
    <property type="entry name" value="Pur_ac_phosph_N"/>
    <property type="match status" value="1"/>
</dbReference>
<feature type="domain" description="Fibronectin type-III" evidence="4">
    <location>
        <begin position="1338"/>
        <end position="1428"/>
    </location>
</feature>
<feature type="region of interest" description="Disordered" evidence="2">
    <location>
        <begin position="727"/>
        <end position="766"/>
    </location>
</feature>
<dbReference type="PANTHER" id="PTHR46708">
    <property type="entry name" value="TENASCIN"/>
    <property type="match status" value="1"/>
</dbReference>
<dbReference type="GO" id="GO:0003993">
    <property type="term" value="F:acid phosphatase activity"/>
    <property type="evidence" value="ECO:0007669"/>
    <property type="project" value="InterPro"/>
</dbReference>
<feature type="compositionally biased region" description="Polar residues" evidence="2">
    <location>
        <begin position="754"/>
        <end position="766"/>
    </location>
</feature>
<dbReference type="PROSITE" id="PS50853">
    <property type="entry name" value="FN3"/>
    <property type="match status" value="4"/>
</dbReference>
<dbReference type="EMBL" id="MHST01000002">
    <property type="protein sequence ID" value="OHA49992.1"/>
    <property type="molecule type" value="Genomic_DNA"/>
</dbReference>
<dbReference type="SUPFAM" id="SSF49363">
    <property type="entry name" value="Purple acid phosphatase, N-terminal domain"/>
    <property type="match status" value="2"/>
</dbReference>
<feature type="compositionally biased region" description="Acidic residues" evidence="2">
    <location>
        <begin position="1428"/>
        <end position="1471"/>
    </location>
</feature>
<reference evidence="5 6" key="1">
    <citation type="journal article" date="2016" name="Nat. Commun.">
        <title>Thousands of microbial genomes shed light on interconnected biogeochemical processes in an aquifer system.</title>
        <authorList>
            <person name="Anantharaman K."/>
            <person name="Brown C.T."/>
            <person name="Hug L.A."/>
            <person name="Sharon I."/>
            <person name="Castelle C.J."/>
            <person name="Probst A.J."/>
            <person name="Thomas B.C."/>
            <person name="Singh A."/>
            <person name="Wilkins M.J."/>
            <person name="Karaoz U."/>
            <person name="Brodie E.L."/>
            <person name="Williams K.H."/>
            <person name="Hubbard S.S."/>
            <person name="Banfield J.F."/>
        </authorList>
    </citation>
    <scope>NUCLEOTIDE SEQUENCE [LARGE SCALE GENOMIC DNA]</scope>
    <source>
        <strain evidence="6">RIFCSPHIGHO2_01_FULL_58_15</strain>
    </source>
</reference>
<evidence type="ECO:0000256" key="1">
    <source>
        <dbReference type="ARBA" id="ARBA00022737"/>
    </source>
</evidence>
<feature type="transmembrane region" description="Helical" evidence="3">
    <location>
        <begin position="30"/>
        <end position="52"/>
    </location>
</feature>
<organism evidence="5 6">
    <name type="scientific">Terrybacteria sp. (strain RIFCSPHIGHO2_01_FULL_58_15)</name>
    <dbReference type="NCBI Taxonomy" id="1802363"/>
    <lineage>
        <taxon>Bacteria</taxon>
        <taxon>Candidatus Terryibacteriota</taxon>
    </lineage>
</organism>
<feature type="region of interest" description="Disordered" evidence="2">
    <location>
        <begin position="1411"/>
        <end position="1475"/>
    </location>
</feature>
<feature type="compositionally biased region" description="Polar residues" evidence="2">
    <location>
        <begin position="734"/>
        <end position="747"/>
    </location>
</feature>
<name>A0A1G2PQX4_TERXR</name>
<dbReference type="SUPFAM" id="SSF49265">
    <property type="entry name" value="Fibronectin type III"/>
    <property type="match status" value="3"/>
</dbReference>
<proteinExistence type="predicted"/>
<dbReference type="Proteomes" id="UP000178690">
    <property type="component" value="Unassembled WGS sequence"/>
</dbReference>
<protein>
    <recommendedName>
        <fullName evidence="4">Fibronectin type-III domain-containing protein</fullName>
    </recommendedName>
</protein>
<keyword evidence="3" id="KW-0472">Membrane</keyword>
<dbReference type="SMART" id="SM00060">
    <property type="entry name" value="FN3"/>
    <property type="match status" value="8"/>
</dbReference>
<evidence type="ECO:0000259" key="4">
    <source>
        <dbReference type="PROSITE" id="PS50853"/>
    </source>
</evidence>
<dbReference type="STRING" id="1802363.A2682_01855"/>